<accession>A0ABN8Y5I1</accession>
<feature type="compositionally biased region" description="Low complexity" evidence="1">
    <location>
        <begin position="1"/>
        <end position="13"/>
    </location>
</feature>
<sequence>MRWPQRGTQVQTPGGVGGCSEQQWWGADRVSSDILRPSYDVRVPVSSLLVDPPPKAKDRVPFADVA</sequence>
<proteinExistence type="predicted"/>
<name>A0ABN8Y5I1_RANTA</name>
<gene>
    <name evidence="2" type="ORF">MRATA1EN1_LOCUS5541</name>
</gene>
<evidence type="ECO:0000313" key="3">
    <source>
        <dbReference type="Proteomes" id="UP001176941"/>
    </source>
</evidence>
<keyword evidence="3" id="KW-1185">Reference proteome</keyword>
<dbReference type="Proteomes" id="UP001176941">
    <property type="component" value="Chromosome 14"/>
</dbReference>
<evidence type="ECO:0000256" key="1">
    <source>
        <dbReference type="SAM" id="MobiDB-lite"/>
    </source>
</evidence>
<protein>
    <submittedName>
        <fullName evidence="2">Uncharacterized protein</fullName>
    </submittedName>
</protein>
<organism evidence="2 3">
    <name type="scientific">Rangifer tarandus platyrhynchus</name>
    <name type="common">Svalbard reindeer</name>
    <dbReference type="NCBI Taxonomy" id="3082113"/>
    <lineage>
        <taxon>Eukaryota</taxon>
        <taxon>Metazoa</taxon>
        <taxon>Chordata</taxon>
        <taxon>Craniata</taxon>
        <taxon>Vertebrata</taxon>
        <taxon>Euteleostomi</taxon>
        <taxon>Mammalia</taxon>
        <taxon>Eutheria</taxon>
        <taxon>Laurasiatheria</taxon>
        <taxon>Artiodactyla</taxon>
        <taxon>Ruminantia</taxon>
        <taxon>Pecora</taxon>
        <taxon>Cervidae</taxon>
        <taxon>Odocoileinae</taxon>
        <taxon>Rangifer</taxon>
    </lineage>
</organism>
<feature type="region of interest" description="Disordered" evidence="1">
    <location>
        <begin position="1"/>
        <end position="23"/>
    </location>
</feature>
<evidence type="ECO:0000313" key="2">
    <source>
        <dbReference type="EMBL" id="CAI9156579.1"/>
    </source>
</evidence>
<dbReference type="EMBL" id="OX459950">
    <property type="protein sequence ID" value="CAI9156579.1"/>
    <property type="molecule type" value="Genomic_DNA"/>
</dbReference>
<reference evidence="2" key="1">
    <citation type="submission" date="2023-04" db="EMBL/GenBank/DDBJ databases">
        <authorList>
            <consortium name="ELIXIR-Norway"/>
        </authorList>
    </citation>
    <scope>NUCLEOTIDE SEQUENCE [LARGE SCALE GENOMIC DNA]</scope>
</reference>
<dbReference type="PROSITE" id="PS51257">
    <property type="entry name" value="PROKAR_LIPOPROTEIN"/>
    <property type="match status" value="1"/>
</dbReference>